<evidence type="ECO:0000313" key="1">
    <source>
        <dbReference type="EMBL" id="QKS71218.1"/>
    </source>
</evidence>
<gene>
    <name evidence="1" type="ORF">FLK61_31395</name>
</gene>
<name>A0A859FEE3_9BACI</name>
<evidence type="ECO:0008006" key="3">
    <source>
        <dbReference type="Google" id="ProtNLM"/>
    </source>
</evidence>
<dbReference type="AlphaFoldDB" id="A0A859FEE3"/>
<dbReference type="RefSeq" id="WP_176009254.1">
    <property type="nucleotide sequence ID" value="NZ_CP041372.2"/>
</dbReference>
<dbReference type="KEGG" id="psua:FLK61_31395"/>
<sequence length="106" mass="12196">MNRKNLALIILFITVAILGILLSYEYSRTRTNLDLMLDLFSGVEYVDIGEDVDINLLEEAREELVNQGTVQFTNSIEFTSSDGHVYKVIILYDNRKPYIHEIIKSP</sequence>
<reference evidence="2" key="1">
    <citation type="submission" date="2019-07" db="EMBL/GenBank/DDBJ databases">
        <title>Bacillus alkalisoli sp. nov. isolated from saline soil.</title>
        <authorList>
            <person name="Sun J.-Q."/>
            <person name="Xu L."/>
        </authorList>
    </citation>
    <scope>NUCLEOTIDE SEQUENCE [LARGE SCALE GENOMIC DNA]</scope>
    <source>
        <strain evidence="2">M4U3P1</strain>
    </source>
</reference>
<accession>A0A859FEE3</accession>
<evidence type="ECO:0000313" key="2">
    <source>
        <dbReference type="Proteomes" id="UP000318138"/>
    </source>
</evidence>
<organism evidence="1 2">
    <name type="scientific">Paenalkalicoccus suaedae</name>
    <dbReference type="NCBI Taxonomy" id="2592382"/>
    <lineage>
        <taxon>Bacteria</taxon>
        <taxon>Bacillati</taxon>
        <taxon>Bacillota</taxon>
        <taxon>Bacilli</taxon>
        <taxon>Bacillales</taxon>
        <taxon>Bacillaceae</taxon>
        <taxon>Paenalkalicoccus</taxon>
    </lineage>
</organism>
<keyword evidence="2" id="KW-1185">Reference proteome</keyword>
<dbReference type="Proteomes" id="UP000318138">
    <property type="component" value="Chromosome"/>
</dbReference>
<dbReference type="EMBL" id="CP041372">
    <property type="protein sequence ID" value="QKS71218.1"/>
    <property type="molecule type" value="Genomic_DNA"/>
</dbReference>
<proteinExistence type="predicted"/>
<protein>
    <recommendedName>
        <fullName evidence="3">DUF3139 domain-containing protein</fullName>
    </recommendedName>
</protein>